<feature type="transmembrane region" description="Helical" evidence="2">
    <location>
        <begin position="208"/>
        <end position="229"/>
    </location>
</feature>
<dbReference type="InterPro" id="IPR052155">
    <property type="entry name" value="Biofilm_reg_signaling"/>
</dbReference>
<evidence type="ECO:0000259" key="4">
    <source>
        <dbReference type="PROSITE" id="PS50887"/>
    </source>
</evidence>
<dbReference type="AlphaFoldDB" id="A0A8J3PFP1"/>
<reference evidence="5" key="1">
    <citation type="submission" date="2021-01" db="EMBL/GenBank/DDBJ databases">
        <title>Whole genome shotgun sequence of Catellatospora methionotrophica NBRC 14553.</title>
        <authorList>
            <person name="Komaki H."/>
            <person name="Tamura T."/>
        </authorList>
    </citation>
    <scope>NUCLEOTIDE SEQUENCE</scope>
    <source>
        <strain evidence="5">NBRC 14553</strain>
    </source>
</reference>
<feature type="transmembrane region" description="Helical" evidence="2">
    <location>
        <begin position="304"/>
        <end position="322"/>
    </location>
</feature>
<keyword evidence="6" id="KW-1185">Reference proteome</keyword>
<dbReference type="Pfam" id="PF00990">
    <property type="entry name" value="GGDEF"/>
    <property type="match status" value="1"/>
</dbReference>
<dbReference type="InterPro" id="IPR043128">
    <property type="entry name" value="Rev_trsase/Diguanyl_cyclase"/>
</dbReference>
<dbReference type="Gene3D" id="3.30.70.270">
    <property type="match status" value="1"/>
</dbReference>
<dbReference type="Proteomes" id="UP000660339">
    <property type="component" value="Unassembled WGS sequence"/>
</dbReference>
<evidence type="ECO:0000256" key="1">
    <source>
        <dbReference type="SAM" id="MobiDB-lite"/>
    </source>
</evidence>
<organism evidence="5 6">
    <name type="scientific">Catellatospora methionotrophica</name>
    <dbReference type="NCBI Taxonomy" id="121620"/>
    <lineage>
        <taxon>Bacteria</taxon>
        <taxon>Bacillati</taxon>
        <taxon>Actinomycetota</taxon>
        <taxon>Actinomycetes</taxon>
        <taxon>Micromonosporales</taxon>
        <taxon>Micromonosporaceae</taxon>
        <taxon>Catellatospora</taxon>
    </lineage>
</organism>
<keyword evidence="2" id="KW-0812">Transmembrane</keyword>
<accession>A0A8J3PFP1</accession>
<dbReference type="SMART" id="SM00267">
    <property type="entry name" value="GGDEF"/>
    <property type="match status" value="1"/>
</dbReference>
<dbReference type="EMBL" id="BONJ01000017">
    <property type="protein sequence ID" value="GIG14899.1"/>
    <property type="molecule type" value="Genomic_DNA"/>
</dbReference>
<dbReference type="InterPro" id="IPR029787">
    <property type="entry name" value="Nucleotide_cyclase"/>
</dbReference>
<dbReference type="PANTHER" id="PTHR44757">
    <property type="entry name" value="DIGUANYLATE CYCLASE DGCP"/>
    <property type="match status" value="1"/>
</dbReference>
<dbReference type="Pfam" id="PF08448">
    <property type="entry name" value="PAS_4"/>
    <property type="match status" value="1"/>
</dbReference>
<dbReference type="RefSeq" id="WP_166378493.1">
    <property type="nucleotide sequence ID" value="NZ_BAAATT010000007.1"/>
</dbReference>
<dbReference type="InterPro" id="IPR000014">
    <property type="entry name" value="PAS"/>
</dbReference>
<evidence type="ECO:0000256" key="2">
    <source>
        <dbReference type="SAM" id="Phobius"/>
    </source>
</evidence>
<feature type="transmembrane region" description="Helical" evidence="2">
    <location>
        <begin position="82"/>
        <end position="101"/>
    </location>
</feature>
<feature type="transmembrane region" description="Helical" evidence="2">
    <location>
        <begin position="50"/>
        <end position="70"/>
    </location>
</feature>
<feature type="domain" description="GGDEF" evidence="4">
    <location>
        <begin position="498"/>
        <end position="637"/>
    </location>
</feature>
<dbReference type="InterPro" id="IPR013656">
    <property type="entry name" value="PAS_4"/>
</dbReference>
<dbReference type="PANTHER" id="PTHR44757:SF2">
    <property type="entry name" value="BIOFILM ARCHITECTURE MAINTENANCE PROTEIN MBAA"/>
    <property type="match status" value="1"/>
</dbReference>
<name>A0A8J3PFP1_9ACTN</name>
<proteinExistence type="predicted"/>
<dbReference type="NCBIfam" id="TIGR00254">
    <property type="entry name" value="GGDEF"/>
    <property type="match status" value="1"/>
</dbReference>
<dbReference type="InterPro" id="IPR000160">
    <property type="entry name" value="GGDEF_dom"/>
</dbReference>
<feature type="transmembrane region" description="Helical" evidence="2">
    <location>
        <begin position="27"/>
        <end position="44"/>
    </location>
</feature>
<dbReference type="SUPFAM" id="SSF55785">
    <property type="entry name" value="PYP-like sensor domain (PAS domain)"/>
    <property type="match status" value="1"/>
</dbReference>
<evidence type="ECO:0000313" key="6">
    <source>
        <dbReference type="Proteomes" id="UP000660339"/>
    </source>
</evidence>
<evidence type="ECO:0000313" key="5">
    <source>
        <dbReference type="EMBL" id="GIG14899.1"/>
    </source>
</evidence>
<feature type="transmembrane region" description="Helical" evidence="2">
    <location>
        <begin position="146"/>
        <end position="170"/>
    </location>
</feature>
<gene>
    <name evidence="5" type="ORF">Cme02nite_32310</name>
</gene>
<feature type="region of interest" description="Disordered" evidence="1">
    <location>
        <begin position="620"/>
        <end position="649"/>
    </location>
</feature>
<feature type="transmembrane region" description="Helical" evidence="2">
    <location>
        <begin position="241"/>
        <end position="259"/>
    </location>
</feature>
<keyword evidence="2" id="KW-0472">Membrane</keyword>
<feature type="transmembrane region" description="Helical" evidence="2">
    <location>
        <begin position="116"/>
        <end position="134"/>
    </location>
</feature>
<feature type="transmembrane region" description="Helical" evidence="2">
    <location>
        <begin position="182"/>
        <end position="201"/>
    </location>
</feature>
<dbReference type="InterPro" id="IPR035965">
    <property type="entry name" value="PAS-like_dom_sf"/>
</dbReference>
<comment type="caution">
    <text evidence="5">The sequence shown here is derived from an EMBL/GenBank/DDBJ whole genome shotgun (WGS) entry which is preliminary data.</text>
</comment>
<evidence type="ECO:0000259" key="3">
    <source>
        <dbReference type="PROSITE" id="PS50112"/>
    </source>
</evidence>
<dbReference type="CDD" id="cd01949">
    <property type="entry name" value="GGDEF"/>
    <property type="match status" value="1"/>
</dbReference>
<dbReference type="PROSITE" id="PS50887">
    <property type="entry name" value="GGDEF"/>
    <property type="match status" value="1"/>
</dbReference>
<dbReference type="SUPFAM" id="SSF55073">
    <property type="entry name" value="Nucleotide cyclase"/>
    <property type="match status" value="1"/>
</dbReference>
<evidence type="ECO:0008006" key="7">
    <source>
        <dbReference type="Google" id="ProtNLM"/>
    </source>
</evidence>
<dbReference type="PROSITE" id="PS50112">
    <property type="entry name" value="PAS"/>
    <property type="match status" value="1"/>
</dbReference>
<feature type="transmembrane region" description="Helical" evidence="2">
    <location>
        <begin position="280"/>
        <end position="298"/>
    </location>
</feature>
<sequence length="649" mass="69879">MSADAGARTPPIDGAGGPCRGVRERSWLGYAILWLALLAAYVTANGHDLAQAIVFTVANLASVLAILVGIRLHRPTRRQPWYLLATGQAVYLAANITWYLAPAVEGRPTAFPSPSAELFLLSYLISALALLQLIRARRVGGDWSAMLDALIIAIAFSCVNLVLVVAPQLAETSLTPYGQLLAGIYPFLDMIFLVLAIRLFLGAGGARGALAPLAAWAAALLLADIAYGLGQVRSAGQDGDWSFLGYLASFLFMGVAALHPAMRAVTAEREQPRIAGRVRLIALGLCGILAPGMVVATVSKGHRAIPIILACASALMFVLLMLRVGDLISKIIKAGHAERQRLQQFLEAIPIGVDVRDAETARPVYVNKVAGHLLGYDPAQVIGYDGYPHLFTSGTAEPFPPERLPLVQALRGNVSSVDDIEVEHGAQRRHLRVVAAPIREGERIRYVLTAFTDITAEHRMADELRQLAVVDELTGVNNRRGFLLAARTELALARQARRAGVLLFIDVDGLKAINDRHGHSAGDSALLSAADLLRASIRRHDVLGRIGGDEFCVMLTEASTLGDADQWAGRLRERVARHNESAREHYRLAVTVGATVFDHDTPGTIEDLMARADEAMYQARAQDDGRPGKGPVRINGRARGARPHEPTGP</sequence>
<feature type="domain" description="PAS" evidence="3">
    <location>
        <begin position="338"/>
        <end position="383"/>
    </location>
</feature>
<dbReference type="Gene3D" id="3.30.450.20">
    <property type="entry name" value="PAS domain"/>
    <property type="match status" value="1"/>
</dbReference>
<protein>
    <recommendedName>
        <fullName evidence="7">Diguanylate cyclase</fullName>
    </recommendedName>
</protein>
<keyword evidence="2" id="KW-1133">Transmembrane helix</keyword>